<dbReference type="GO" id="GO:0006886">
    <property type="term" value="P:intracellular protein transport"/>
    <property type="evidence" value="ECO:0007669"/>
    <property type="project" value="InterPro"/>
</dbReference>
<keyword evidence="13" id="KW-1185">Reference proteome</keyword>
<proteinExistence type="inferred from homology"/>
<dbReference type="GO" id="GO:0006891">
    <property type="term" value="P:intra-Golgi vesicle-mediated transport"/>
    <property type="evidence" value="ECO:0007669"/>
    <property type="project" value="TreeGrafter"/>
</dbReference>
<feature type="compositionally biased region" description="Low complexity" evidence="9">
    <location>
        <begin position="72"/>
        <end position="82"/>
    </location>
</feature>
<evidence type="ECO:0000256" key="8">
    <source>
        <dbReference type="ARBA" id="ARBA00031339"/>
    </source>
</evidence>
<dbReference type="Proteomes" id="UP000658997">
    <property type="component" value="Unassembled WGS sequence"/>
</dbReference>
<feature type="domain" description="Conserved oligomeric Golgi complex subunit 3 C-terminal" evidence="11">
    <location>
        <begin position="363"/>
        <end position="718"/>
    </location>
</feature>
<comment type="subcellular location">
    <subcellularLocation>
        <location evidence="1">Golgi apparatus membrane</location>
        <topology evidence="1">Peripheral membrane protein</topology>
    </subcellularLocation>
</comment>
<feature type="region of interest" description="Disordered" evidence="9">
    <location>
        <begin position="774"/>
        <end position="798"/>
    </location>
</feature>
<dbReference type="InterPro" id="IPR048320">
    <property type="entry name" value="COG3_N"/>
</dbReference>
<dbReference type="GO" id="GO:0007030">
    <property type="term" value="P:Golgi organization"/>
    <property type="evidence" value="ECO:0007669"/>
    <property type="project" value="TreeGrafter"/>
</dbReference>
<dbReference type="GO" id="GO:0017119">
    <property type="term" value="C:Golgi transport complex"/>
    <property type="evidence" value="ECO:0007669"/>
    <property type="project" value="TreeGrafter"/>
</dbReference>
<reference evidence="12" key="1">
    <citation type="submission" date="2018-08" db="EMBL/GenBank/DDBJ databases">
        <authorList>
            <person name="Guldener U."/>
        </authorList>
    </citation>
    <scope>NUCLEOTIDE SEQUENCE</scope>
    <source>
        <strain evidence="12">UB2</strain>
    </source>
</reference>
<evidence type="ECO:0000256" key="1">
    <source>
        <dbReference type="ARBA" id="ARBA00004395"/>
    </source>
</evidence>
<name>A0A8H8TTM8_9BASI</name>
<dbReference type="Pfam" id="PF04136">
    <property type="entry name" value="COG3_N"/>
    <property type="match status" value="1"/>
</dbReference>
<comment type="similarity">
    <text evidence="2">Belongs to the COG3 family.</text>
</comment>
<evidence type="ECO:0000313" key="12">
    <source>
        <dbReference type="EMBL" id="SYW80772.1"/>
    </source>
</evidence>
<feature type="region of interest" description="Disordered" evidence="9">
    <location>
        <begin position="1"/>
        <end position="101"/>
    </location>
</feature>
<comment type="caution">
    <text evidence="12">The sequence shown here is derived from an EMBL/GenBank/DDBJ whole genome shotgun (WGS) entry which is preliminary data.</text>
</comment>
<dbReference type="EMBL" id="ULHB01000084">
    <property type="protein sequence ID" value="SYW80772.1"/>
    <property type="molecule type" value="Genomic_DNA"/>
</dbReference>
<dbReference type="AlphaFoldDB" id="A0A8H8TTM8"/>
<evidence type="ECO:0000259" key="11">
    <source>
        <dbReference type="Pfam" id="PF20671"/>
    </source>
</evidence>
<keyword evidence="6" id="KW-0333">Golgi apparatus</keyword>
<evidence type="ECO:0000256" key="9">
    <source>
        <dbReference type="SAM" id="MobiDB-lite"/>
    </source>
</evidence>
<evidence type="ECO:0000256" key="7">
    <source>
        <dbReference type="ARBA" id="ARBA00023136"/>
    </source>
</evidence>
<dbReference type="GO" id="GO:0000139">
    <property type="term" value="C:Golgi membrane"/>
    <property type="evidence" value="ECO:0007669"/>
    <property type="project" value="UniProtKB-SubCell"/>
</dbReference>
<evidence type="ECO:0000256" key="4">
    <source>
        <dbReference type="ARBA" id="ARBA00022448"/>
    </source>
</evidence>
<gene>
    <name evidence="12" type="ORF">UBRO2_03986</name>
</gene>
<dbReference type="InterPro" id="IPR007265">
    <property type="entry name" value="COG_su3"/>
</dbReference>
<evidence type="ECO:0000259" key="10">
    <source>
        <dbReference type="Pfam" id="PF04136"/>
    </source>
</evidence>
<evidence type="ECO:0000313" key="13">
    <source>
        <dbReference type="Proteomes" id="UP000658997"/>
    </source>
</evidence>
<dbReference type="PANTHER" id="PTHR13302:SF8">
    <property type="entry name" value="CONSERVED OLIGOMERIC GOLGI COMPLEX SUBUNIT 3"/>
    <property type="match status" value="1"/>
</dbReference>
<dbReference type="InterPro" id="IPR048685">
    <property type="entry name" value="COG3_C"/>
</dbReference>
<feature type="domain" description="Conserved oligomeric Golgi complex subunit 3 N-terminal" evidence="10">
    <location>
        <begin position="148"/>
        <end position="292"/>
    </location>
</feature>
<feature type="compositionally biased region" description="Polar residues" evidence="9">
    <location>
        <begin position="83"/>
        <end position="92"/>
    </location>
</feature>
<sequence length="944" mass="101624">MACSQSRPPAPTISAPTTPAPTILPPSMTSSSARPVQLDQWTNTKAPLTSSQRASVNRLAEWLHRNSSDFKQQQSRPSQSQPKNSEPATGTDPSPALNGADSKEVPLASITLPDASAPLVSAQGFLAWYTQLSDSVTSSTQTSHRQALERISKATSTADDLLAQLEACQVNLSELRAGTAFVQDSSRGIREQAQALLDSQTHLDTFAEDIASRLSFFTLLPYATNMLSSPDSSIVYSPSFLELMDQLDMALLFLHQAPARSYRDAALYRMRYSHCLTRAATLAKMAVVRDIKSQAESTAQRVKQMEARRESAVDAKAAPATASSHVKGKGREVDSGAAHATRSSVLAKDTSDALFLDAAHQLTKLRPLIFELQKRACTAASASSWSSASTAAAEFESLLQECHTAWYQYRRPSLSRVLLQRFTEIETQTIAGAQSGANVSPPIVELARAVTELLRHVLEGEYQLYRQFFGGDGAEGEQNKVDAGLNAYLSELAETVTARLRPKLAKQEDLVVLAQTWSAISDAVHSNAADPGWSQSLLPLLNETQSRLSARAEIMIASDIAQFTPKEQDGHLELPEPIRAYKSCCSTLTAAGVAAAKHRRGKSGAGLLNAALSASHAASTSKAQQEKVQLFTLPPELVSTYYPPVGYMLEVLFHLQARVSARAFRRMAVAAVEACLMSVGKGSQALVRRKQGGVEREDGWLFELRQLEILREAVVSAELVLKQAHDEALSINATNAGVDHVGQGSGGSVSLVDLPSLVNAINSLWTNTGRLLYPSSTTTERTSPDAKPTQGGQLDMNPTTTTISTKLAGLIAQIAAFWADAIIFPLRVYIDQNAALDESGARWRTKRSFATTTPARLKRQGASASTSASQPVFKKDLRPPPAPPARSLPSPVSASDYGSASEGRRLGGKVGSIYASYQALPYRTKLVFWTCGAVIAPHPSPDMA</sequence>
<feature type="compositionally biased region" description="Polar residues" evidence="9">
    <location>
        <begin position="28"/>
        <end position="55"/>
    </location>
</feature>
<dbReference type="GO" id="GO:0005801">
    <property type="term" value="C:cis-Golgi network"/>
    <property type="evidence" value="ECO:0007669"/>
    <property type="project" value="InterPro"/>
</dbReference>
<evidence type="ECO:0000256" key="2">
    <source>
        <dbReference type="ARBA" id="ARBA00009936"/>
    </source>
</evidence>
<evidence type="ECO:0000256" key="6">
    <source>
        <dbReference type="ARBA" id="ARBA00023034"/>
    </source>
</evidence>
<feature type="region of interest" description="Disordered" evidence="9">
    <location>
        <begin position="309"/>
        <end position="339"/>
    </location>
</feature>
<dbReference type="PANTHER" id="PTHR13302">
    <property type="entry name" value="CONSERVED OLIGOMERIC GOLGI COMPLEX COMPONENT 3"/>
    <property type="match status" value="1"/>
</dbReference>
<organism evidence="12 13">
    <name type="scientific">Ustilago bromivora</name>
    <dbReference type="NCBI Taxonomy" id="307758"/>
    <lineage>
        <taxon>Eukaryota</taxon>
        <taxon>Fungi</taxon>
        <taxon>Dikarya</taxon>
        <taxon>Basidiomycota</taxon>
        <taxon>Ustilaginomycotina</taxon>
        <taxon>Ustilaginomycetes</taxon>
        <taxon>Ustilaginales</taxon>
        <taxon>Ustilaginaceae</taxon>
        <taxon>Ustilago</taxon>
    </lineage>
</organism>
<evidence type="ECO:0000256" key="5">
    <source>
        <dbReference type="ARBA" id="ARBA00022927"/>
    </source>
</evidence>
<accession>A0A8H8TTM8</accession>
<keyword evidence="7" id="KW-0472">Membrane</keyword>
<keyword evidence="5" id="KW-0653">Protein transport</keyword>
<feature type="region of interest" description="Disordered" evidence="9">
    <location>
        <begin position="850"/>
        <end position="902"/>
    </location>
</feature>
<protein>
    <recommendedName>
        <fullName evidence="3">Conserved oligomeric Golgi complex subunit 3</fullName>
    </recommendedName>
    <alternativeName>
        <fullName evidence="8">Component of oligomeric Golgi complex 3</fullName>
    </alternativeName>
</protein>
<evidence type="ECO:0000256" key="3">
    <source>
        <dbReference type="ARBA" id="ARBA00020976"/>
    </source>
</evidence>
<dbReference type="Pfam" id="PF20671">
    <property type="entry name" value="COG3_C"/>
    <property type="match status" value="1"/>
</dbReference>
<keyword evidence="4" id="KW-0813">Transport</keyword>